<feature type="signal peptide" evidence="1">
    <location>
        <begin position="1"/>
        <end position="24"/>
    </location>
</feature>
<accession>A0A0T9U009</accession>
<evidence type="ECO:0000259" key="2">
    <source>
        <dbReference type="Pfam" id="PF14485"/>
    </source>
</evidence>
<dbReference type="InterPro" id="IPR027826">
    <property type="entry name" value="DUF4431"/>
</dbReference>
<dbReference type="Proteomes" id="UP000040088">
    <property type="component" value="Unassembled WGS sequence"/>
</dbReference>
<dbReference type="EMBL" id="CQEM01000007">
    <property type="protein sequence ID" value="CNL11032.1"/>
    <property type="molecule type" value="Genomic_DNA"/>
</dbReference>
<feature type="chain" id="PRO_5006698272" description="DUF4431 domain-containing protein" evidence="1">
    <location>
        <begin position="25"/>
        <end position="139"/>
    </location>
</feature>
<protein>
    <recommendedName>
        <fullName evidence="2">DUF4431 domain-containing protein</fullName>
    </recommendedName>
</protein>
<keyword evidence="1" id="KW-0732">Signal</keyword>
<sequence>MLKTYIYKFILSLVLIVPSLLIHAACLNEGDAVKLSGSLKKEVFFGPPSWGEDPKNDKRLTYWILHLDNPLTCVIEANDTQEGWGNDVQLILEKNDYEDYRQFLDKQVSVTGHIFLAQTGYHMTPVLLDDISSISRTNQ</sequence>
<dbReference type="Pfam" id="PF14485">
    <property type="entry name" value="DUF4431"/>
    <property type="match status" value="1"/>
</dbReference>
<dbReference type="AlphaFoldDB" id="A0A0T9U009"/>
<proteinExistence type="predicted"/>
<evidence type="ECO:0000256" key="1">
    <source>
        <dbReference type="SAM" id="SignalP"/>
    </source>
</evidence>
<evidence type="ECO:0000313" key="4">
    <source>
        <dbReference type="Proteomes" id="UP000040088"/>
    </source>
</evidence>
<evidence type="ECO:0000313" key="3">
    <source>
        <dbReference type="EMBL" id="CNL11032.1"/>
    </source>
</evidence>
<reference evidence="4" key="1">
    <citation type="submission" date="2015-03" db="EMBL/GenBank/DDBJ databases">
        <authorList>
            <consortium name="Pathogen Informatics"/>
        </authorList>
    </citation>
    <scope>NUCLEOTIDE SEQUENCE [LARGE SCALE GENOMIC DNA]</scope>
    <source>
        <strain evidence="4">IP27925</strain>
    </source>
</reference>
<feature type="domain" description="DUF4431" evidence="2">
    <location>
        <begin position="88"/>
        <end position="135"/>
    </location>
</feature>
<name>A0A0T9U009_YERAE</name>
<gene>
    <name evidence="3" type="ORF">ERS008460_01914</name>
</gene>
<organism evidence="3 4">
    <name type="scientific">Yersinia aleksiciae</name>
    <dbReference type="NCBI Taxonomy" id="263819"/>
    <lineage>
        <taxon>Bacteria</taxon>
        <taxon>Pseudomonadati</taxon>
        <taxon>Pseudomonadota</taxon>
        <taxon>Gammaproteobacteria</taxon>
        <taxon>Enterobacterales</taxon>
        <taxon>Yersiniaceae</taxon>
        <taxon>Yersinia</taxon>
    </lineage>
</organism>